<accession>A0A8S1P0B9</accession>
<proteinExistence type="predicted"/>
<comment type="caution">
    <text evidence="1">The sequence shown here is derived from an EMBL/GenBank/DDBJ whole genome shotgun (WGS) entry which is preliminary data.</text>
</comment>
<name>A0A8S1P0B9_PARPR</name>
<sequence>MQEDMILEKSSQDSLKLIQRSSILDRKYSGRYMFQQSQQDEQQTQIQSNRNRIKQQLKCQLNAIINKQVQPLYMREEQLIELGRKLDLEITSIDVDNIIPNTKQFFEDYEIHERLGEGCLGLVKRIVQKNTGLEFAVKIVATQDEEIIRNVKDNDNTFSDDY</sequence>
<evidence type="ECO:0000313" key="2">
    <source>
        <dbReference type="Proteomes" id="UP000688137"/>
    </source>
</evidence>
<keyword evidence="2" id="KW-1185">Reference proteome</keyword>
<dbReference type="EMBL" id="CAJJDM010000105">
    <property type="protein sequence ID" value="CAD8096781.1"/>
    <property type="molecule type" value="Genomic_DNA"/>
</dbReference>
<evidence type="ECO:0000313" key="1">
    <source>
        <dbReference type="EMBL" id="CAD8096781.1"/>
    </source>
</evidence>
<organism evidence="1 2">
    <name type="scientific">Paramecium primaurelia</name>
    <dbReference type="NCBI Taxonomy" id="5886"/>
    <lineage>
        <taxon>Eukaryota</taxon>
        <taxon>Sar</taxon>
        <taxon>Alveolata</taxon>
        <taxon>Ciliophora</taxon>
        <taxon>Intramacronucleata</taxon>
        <taxon>Oligohymenophorea</taxon>
        <taxon>Peniculida</taxon>
        <taxon>Parameciidae</taxon>
        <taxon>Paramecium</taxon>
    </lineage>
</organism>
<protein>
    <recommendedName>
        <fullName evidence="3">Protein kinase domain-containing protein</fullName>
    </recommendedName>
</protein>
<evidence type="ECO:0008006" key="3">
    <source>
        <dbReference type="Google" id="ProtNLM"/>
    </source>
</evidence>
<reference evidence="1" key="1">
    <citation type="submission" date="2021-01" db="EMBL/GenBank/DDBJ databases">
        <authorList>
            <consortium name="Genoscope - CEA"/>
            <person name="William W."/>
        </authorList>
    </citation>
    <scope>NUCLEOTIDE SEQUENCE</scope>
</reference>
<dbReference type="AlphaFoldDB" id="A0A8S1P0B9"/>
<gene>
    <name evidence="1" type="ORF">PPRIM_AZ9-3.1.T1020099</name>
</gene>
<dbReference type="Proteomes" id="UP000688137">
    <property type="component" value="Unassembled WGS sequence"/>
</dbReference>